<reference evidence="1" key="1">
    <citation type="journal article" date="2020" name="Fungal Divers.">
        <title>Resolving the Mortierellaceae phylogeny through synthesis of multi-gene phylogenetics and phylogenomics.</title>
        <authorList>
            <person name="Vandepol N."/>
            <person name="Liber J."/>
            <person name="Desiro A."/>
            <person name="Na H."/>
            <person name="Kennedy M."/>
            <person name="Barry K."/>
            <person name="Grigoriev I.V."/>
            <person name="Miller A.N."/>
            <person name="O'Donnell K."/>
            <person name="Stajich J.E."/>
            <person name="Bonito G."/>
        </authorList>
    </citation>
    <scope>NUCLEOTIDE SEQUENCE</scope>
    <source>
        <strain evidence="1">CK1249</strain>
    </source>
</reference>
<dbReference type="OrthoDB" id="550575at2759"/>
<dbReference type="Proteomes" id="UP000738359">
    <property type="component" value="Unassembled WGS sequence"/>
</dbReference>
<gene>
    <name evidence="1" type="ORF">BGZ70_001344</name>
</gene>
<evidence type="ECO:0000313" key="1">
    <source>
        <dbReference type="EMBL" id="KAF9950465.1"/>
    </source>
</evidence>
<name>A0A9P6IW24_MORAP</name>
<accession>A0A9P6IW24</accession>
<dbReference type="EMBL" id="JAAAHY010001299">
    <property type="protein sequence ID" value="KAF9950465.1"/>
    <property type="molecule type" value="Genomic_DNA"/>
</dbReference>
<evidence type="ECO:0008006" key="3">
    <source>
        <dbReference type="Google" id="ProtNLM"/>
    </source>
</evidence>
<organism evidence="1 2">
    <name type="scientific">Mortierella alpina</name>
    <name type="common">Oleaginous fungus</name>
    <name type="synonym">Mortierella renispora</name>
    <dbReference type="NCBI Taxonomy" id="64518"/>
    <lineage>
        <taxon>Eukaryota</taxon>
        <taxon>Fungi</taxon>
        <taxon>Fungi incertae sedis</taxon>
        <taxon>Mucoromycota</taxon>
        <taxon>Mortierellomycotina</taxon>
        <taxon>Mortierellomycetes</taxon>
        <taxon>Mortierellales</taxon>
        <taxon>Mortierellaceae</taxon>
        <taxon>Mortierella</taxon>
    </lineage>
</organism>
<protein>
    <recommendedName>
        <fullName evidence="3">F-box protein</fullName>
    </recommendedName>
</protein>
<dbReference type="InterPro" id="IPR032675">
    <property type="entry name" value="LRR_dom_sf"/>
</dbReference>
<comment type="caution">
    <text evidence="1">The sequence shown here is derived from an EMBL/GenBank/DDBJ whole genome shotgun (WGS) entry which is preliminary data.</text>
</comment>
<proteinExistence type="predicted"/>
<sequence>MHPAETLPQLRAFAREALFVTSTGTHLTQAEAAERAELSQDAERIEFVWKEPGSGSWLGDFRIEEVLEVLRMCPNLECLAARKLIEQDVITHLAPVVAKAMPQLRHLDLTHISDQPLGTRCLLESCKDLISLTMARLQFESRLLVGPMVSRHGHSLESLRIHECARVTSQEVNMILSSCRRLKSFYAMAGNYVPGWSMATASPILNINDMAMVPEKPGWVCKDIKTLELCYSGMDTNIGIPEVLWRQIVQLQKLKDLRIYRHPCCEEEAVHEKESVRQAVSSWLALSDLRRLELRELRAFVDEALVKQAKSQWAKLEWIRCI</sequence>
<dbReference type="AlphaFoldDB" id="A0A9P6IW24"/>
<dbReference type="SUPFAM" id="SSF52047">
    <property type="entry name" value="RNI-like"/>
    <property type="match status" value="1"/>
</dbReference>
<evidence type="ECO:0000313" key="2">
    <source>
        <dbReference type="Proteomes" id="UP000738359"/>
    </source>
</evidence>
<keyword evidence="2" id="KW-1185">Reference proteome</keyword>
<dbReference type="Gene3D" id="3.80.10.10">
    <property type="entry name" value="Ribonuclease Inhibitor"/>
    <property type="match status" value="1"/>
</dbReference>